<reference evidence="1 2" key="1">
    <citation type="submission" date="2018-06" db="EMBL/GenBank/DDBJ databases">
        <authorList>
            <consortium name="Pathogen Informatics"/>
            <person name="Doyle S."/>
        </authorList>
    </citation>
    <scope>NUCLEOTIDE SEQUENCE [LARGE SCALE GENOMIC DNA]</scope>
    <source>
        <strain evidence="1 2">NCTC13063</strain>
    </source>
</reference>
<proteinExistence type="predicted"/>
<dbReference type="AlphaFoldDB" id="A0AAQ1UG60"/>
<dbReference type="EMBL" id="UGTJ01000001">
    <property type="protein sequence ID" value="SUB78964.1"/>
    <property type="molecule type" value="Genomic_DNA"/>
</dbReference>
<sequence length="31" mass="3463">MFIGYKDPFALLGLKVKVFLKTVHNGKATLL</sequence>
<dbReference type="Proteomes" id="UP000255283">
    <property type="component" value="Unassembled WGS sequence"/>
</dbReference>
<gene>
    <name evidence="1" type="ORF">NCTC13063_00216</name>
</gene>
<evidence type="ECO:0000313" key="1">
    <source>
        <dbReference type="EMBL" id="SUB78964.1"/>
    </source>
</evidence>
<protein>
    <submittedName>
        <fullName evidence="1">Uncharacterized protein</fullName>
    </submittedName>
</protein>
<accession>A0AAQ1UG60</accession>
<comment type="caution">
    <text evidence="1">The sequence shown here is derived from an EMBL/GenBank/DDBJ whole genome shotgun (WGS) entry which is preliminary data.</text>
</comment>
<organism evidence="1 2">
    <name type="scientific">Segatella buccae</name>
    <dbReference type="NCBI Taxonomy" id="28126"/>
    <lineage>
        <taxon>Bacteria</taxon>
        <taxon>Pseudomonadati</taxon>
        <taxon>Bacteroidota</taxon>
        <taxon>Bacteroidia</taxon>
        <taxon>Bacteroidales</taxon>
        <taxon>Prevotellaceae</taxon>
        <taxon>Segatella</taxon>
    </lineage>
</organism>
<name>A0AAQ1UG60_9BACT</name>
<evidence type="ECO:0000313" key="2">
    <source>
        <dbReference type="Proteomes" id="UP000255283"/>
    </source>
</evidence>